<dbReference type="PANTHER" id="PTHR21666">
    <property type="entry name" value="PEPTIDASE-RELATED"/>
    <property type="match status" value="1"/>
</dbReference>
<dbReference type="SUPFAM" id="SSF51261">
    <property type="entry name" value="Duplicated hybrid motif"/>
    <property type="match status" value="1"/>
</dbReference>
<accession>A0A6B3RBG0</accession>
<gene>
    <name evidence="3" type="ORF">G3567_11975</name>
</gene>
<reference evidence="3 4" key="1">
    <citation type="submission" date="2020-02" db="EMBL/GenBank/DDBJ databases">
        <title>Flavobacteriaceae Psychroflexus bacterium YR1-1, complete genome.</title>
        <authorList>
            <person name="Li Y."/>
            <person name="Wu S."/>
        </authorList>
    </citation>
    <scope>NUCLEOTIDE SEQUENCE [LARGE SCALE GENOMIC DNA]</scope>
    <source>
        <strain evidence="3 4">YR1-1</strain>
    </source>
</reference>
<dbReference type="CDD" id="cd12797">
    <property type="entry name" value="M23_peptidase"/>
    <property type="match status" value="1"/>
</dbReference>
<evidence type="ECO:0000259" key="2">
    <source>
        <dbReference type="Pfam" id="PF01551"/>
    </source>
</evidence>
<dbReference type="InterPro" id="IPR011055">
    <property type="entry name" value="Dup_hybrid_motif"/>
</dbReference>
<evidence type="ECO:0000313" key="3">
    <source>
        <dbReference type="EMBL" id="NEV94861.1"/>
    </source>
</evidence>
<dbReference type="Proteomes" id="UP000478505">
    <property type="component" value="Unassembled WGS sequence"/>
</dbReference>
<dbReference type="PROSITE" id="PS51257">
    <property type="entry name" value="PROKAR_LIPOPROTEIN"/>
    <property type="match status" value="1"/>
</dbReference>
<dbReference type="EMBL" id="JAAIKD010000007">
    <property type="protein sequence ID" value="NEV94861.1"/>
    <property type="molecule type" value="Genomic_DNA"/>
</dbReference>
<proteinExistence type="predicted"/>
<sequence length="416" mass="45295">MKTHPIKPLLLFFLLFVVIYSCEKNDSIIKQEKGLKTVAFEDAQNFIKQIEQGKNKTSGENFITSFSEDISYEDLTNTEEELAVIPVTTLYPKLYSRLVLLTIDNKIQSAVVSLNPFEDATPTSFSGELLITDREGNIQGVLVIEKNAIVAEYKHNGFGHKSHKSDTGKTTAATNCWCGLSNCDWCGELDEVIITADVSDTPPVPYVSISYIYTTDGGGEDTNEWDLGSSGGGYADLDPDSENDKPCPGDPVNNPEIVSSGASGKKGGTFGCTRQGDTDCSPPFDKEHDGMDIKAELDTNVYAMYSGKVSNIRDSFSPGQYQIDSYGNYVIITFQINGNTYFAKYNHLNTVSLVQGQSVVAGDIIGTAGNTGNAASAGVTPHIHLQVFNSSWQSINPSDFLNTKYDNNHNPISNCN</sequence>
<evidence type="ECO:0000313" key="4">
    <source>
        <dbReference type="Proteomes" id="UP000478505"/>
    </source>
</evidence>
<evidence type="ECO:0000256" key="1">
    <source>
        <dbReference type="SAM" id="MobiDB-lite"/>
    </source>
</evidence>
<name>A0A6B3RBG0_9FLAO</name>
<dbReference type="InterPro" id="IPR016047">
    <property type="entry name" value="M23ase_b-sheet_dom"/>
</dbReference>
<dbReference type="Pfam" id="PF01551">
    <property type="entry name" value="Peptidase_M23"/>
    <property type="match status" value="1"/>
</dbReference>
<dbReference type="RefSeq" id="WP_164005557.1">
    <property type="nucleotide sequence ID" value="NZ_JAAIKD010000007.1"/>
</dbReference>
<dbReference type="GO" id="GO:0004222">
    <property type="term" value="F:metalloendopeptidase activity"/>
    <property type="evidence" value="ECO:0007669"/>
    <property type="project" value="TreeGrafter"/>
</dbReference>
<dbReference type="PANTHER" id="PTHR21666:SF270">
    <property type="entry name" value="MUREIN HYDROLASE ACTIVATOR ENVC"/>
    <property type="match status" value="1"/>
</dbReference>
<dbReference type="Gene3D" id="2.70.70.10">
    <property type="entry name" value="Glucose Permease (Domain IIA)"/>
    <property type="match status" value="1"/>
</dbReference>
<feature type="region of interest" description="Disordered" evidence="1">
    <location>
        <begin position="220"/>
        <end position="248"/>
    </location>
</feature>
<comment type="caution">
    <text evidence="3">The sequence shown here is derived from an EMBL/GenBank/DDBJ whole genome shotgun (WGS) entry which is preliminary data.</text>
</comment>
<protein>
    <submittedName>
        <fullName evidence="3">M23 family metallopeptidase</fullName>
    </submittedName>
</protein>
<feature type="domain" description="M23ase beta-sheet core" evidence="2">
    <location>
        <begin position="287"/>
        <end position="397"/>
    </location>
</feature>
<organism evidence="3 4">
    <name type="scientific">Psychroflexus aurantiacus</name>
    <dbReference type="NCBI Taxonomy" id="2709310"/>
    <lineage>
        <taxon>Bacteria</taxon>
        <taxon>Pseudomonadati</taxon>
        <taxon>Bacteroidota</taxon>
        <taxon>Flavobacteriia</taxon>
        <taxon>Flavobacteriales</taxon>
        <taxon>Flavobacteriaceae</taxon>
        <taxon>Psychroflexus</taxon>
    </lineage>
</organism>
<dbReference type="AlphaFoldDB" id="A0A6B3RBG0"/>
<keyword evidence="4" id="KW-1185">Reference proteome</keyword>
<dbReference type="InterPro" id="IPR050570">
    <property type="entry name" value="Cell_wall_metabolism_enzyme"/>
</dbReference>